<sequence>MVSNAEALKRPLRCVYKVVDGQEIDVDVYLPRPTSQDKPKNGYCTLIDIHGGAFMLGHADMVNKDQIRDCLDRSWIVLVPNHRLCPQVDLYEGPMQDCRDLLAWVYNEGEGLSAALQTEFGEEYPLDLDHVFAMGTSSGGTLALSLGFGVPRPVAGIYDMYGACNFTDPSWTARLPHIADKLPTHLTKDFISQVYRETPVPTRGGVSLEGQANPGGAPDFTDPRVGFAMTQIGNGTVLEAIMPSKEWDKVDPLRNITPSFPPTFISHGDKDNMVPMSLSEDLLRALRENGVRSEMVRVPDEGHTFAGKMQVGSRTWELQRRGFDFLESLISQR</sequence>
<dbReference type="Pfam" id="PF00326">
    <property type="entry name" value="Peptidase_S9"/>
    <property type="match status" value="1"/>
</dbReference>
<evidence type="ECO:0000256" key="1">
    <source>
        <dbReference type="ARBA" id="ARBA00022801"/>
    </source>
</evidence>
<dbReference type="GO" id="GO:0008236">
    <property type="term" value="F:serine-type peptidase activity"/>
    <property type="evidence" value="ECO:0007669"/>
    <property type="project" value="InterPro"/>
</dbReference>
<evidence type="ECO:0000313" key="4">
    <source>
        <dbReference type="EMBL" id="KAK0383016.1"/>
    </source>
</evidence>
<gene>
    <name evidence="4" type="ORF">NLU13_8932</name>
</gene>
<evidence type="ECO:0000259" key="2">
    <source>
        <dbReference type="Pfam" id="PF00326"/>
    </source>
</evidence>
<accession>A0AA39G9K5</accession>
<dbReference type="InterPro" id="IPR029058">
    <property type="entry name" value="AB_hydrolase_fold"/>
</dbReference>
<dbReference type="Gene3D" id="3.40.50.1820">
    <property type="entry name" value="alpha/beta hydrolase"/>
    <property type="match status" value="1"/>
</dbReference>
<dbReference type="SUPFAM" id="SSF53474">
    <property type="entry name" value="alpha/beta-Hydrolases"/>
    <property type="match status" value="1"/>
</dbReference>
<dbReference type="Pfam" id="PF20434">
    <property type="entry name" value="BD-FAE"/>
    <property type="match status" value="1"/>
</dbReference>
<keyword evidence="5" id="KW-1185">Reference proteome</keyword>
<dbReference type="PANTHER" id="PTHR48081">
    <property type="entry name" value="AB HYDROLASE SUPERFAMILY PROTEIN C4A8.06C"/>
    <property type="match status" value="1"/>
</dbReference>
<protein>
    <recommendedName>
        <fullName evidence="6">Alpha/beta-hydrolase</fullName>
    </recommendedName>
</protein>
<feature type="domain" description="Peptidase S9 prolyl oligopeptidase catalytic" evidence="2">
    <location>
        <begin position="245"/>
        <end position="327"/>
    </location>
</feature>
<comment type="caution">
    <text evidence="4">The sequence shown here is derived from an EMBL/GenBank/DDBJ whole genome shotgun (WGS) entry which is preliminary data.</text>
</comment>
<reference evidence="4" key="1">
    <citation type="submission" date="2022-10" db="EMBL/GenBank/DDBJ databases">
        <title>Determination and structural analysis of whole genome sequence of Sarocladium strictum F4-1.</title>
        <authorList>
            <person name="Hu L."/>
            <person name="Jiang Y."/>
        </authorList>
    </citation>
    <scope>NUCLEOTIDE SEQUENCE</scope>
    <source>
        <strain evidence="4">F4-1</strain>
    </source>
</reference>
<evidence type="ECO:0000259" key="3">
    <source>
        <dbReference type="Pfam" id="PF20434"/>
    </source>
</evidence>
<dbReference type="GO" id="GO:0006508">
    <property type="term" value="P:proteolysis"/>
    <property type="evidence" value="ECO:0007669"/>
    <property type="project" value="InterPro"/>
</dbReference>
<feature type="domain" description="BD-FAE-like" evidence="3">
    <location>
        <begin position="27"/>
        <end position="148"/>
    </location>
</feature>
<evidence type="ECO:0000313" key="5">
    <source>
        <dbReference type="Proteomes" id="UP001175261"/>
    </source>
</evidence>
<dbReference type="EMBL" id="JAPDFR010000009">
    <property type="protein sequence ID" value="KAK0383016.1"/>
    <property type="molecule type" value="Genomic_DNA"/>
</dbReference>
<dbReference type="InterPro" id="IPR050300">
    <property type="entry name" value="GDXG_lipolytic_enzyme"/>
</dbReference>
<proteinExistence type="predicted"/>
<evidence type="ECO:0008006" key="6">
    <source>
        <dbReference type="Google" id="ProtNLM"/>
    </source>
</evidence>
<name>A0AA39G9K5_SARSR</name>
<dbReference type="Proteomes" id="UP001175261">
    <property type="component" value="Unassembled WGS sequence"/>
</dbReference>
<dbReference type="AlphaFoldDB" id="A0AA39G9K5"/>
<keyword evidence="1" id="KW-0378">Hydrolase</keyword>
<organism evidence="4 5">
    <name type="scientific">Sarocladium strictum</name>
    <name type="common">Black bundle disease fungus</name>
    <name type="synonym">Acremonium strictum</name>
    <dbReference type="NCBI Taxonomy" id="5046"/>
    <lineage>
        <taxon>Eukaryota</taxon>
        <taxon>Fungi</taxon>
        <taxon>Dikarya</taxon>
        <taxon>Ascomycota</taxon>
        <taxon>Pezizomycotina</taxon>
        <taxon>Sordariomycetes</taxon>
        <taxon>Hypocreomycetidae</taxon>
        <taxon>Hypocreales</taxon>
        <taxon>Sarocladiaceae</taxon>
        <taxon>Sarocladium</taxon>
    </lineage>
</organism>
<dbReference type="PANTHER" id="PTHR48081:SF3">
    <property type="entry name" value="ALPHA_BETA HYDROLASE FOLD-3 DOMAIN-CONTAINING PROTEIN"/>
    <property type="match status" value="1"/>
</dbReference>
<dbReference type="InterPro" id="IPR049492">
    <property type="entry name" value="BD-FAE-like_dom"/>
</dbReference>
<dbReference type="InterPro" id="IPR001375">
    <property type="entry name" value="Peptidase_S9_cat"/>
</dbReference>